<dbReference type="InterPro" id="IPR010160">
    <property type="entry name" value="CRISPR-assoc_prot_Cmr5"/>
</dbReference>
<evidence type="ECO:0000256" key="1">
    <source>
        <dbReference type="ARBA" id="ARBA00004496"/>
    </source>
</evidence>
<comment type="similarity">
    <text evidence="2">Belongs to the CRISPR system Cmr5 family.</text>
</comment>
<dbReference type="Proteomes" id="UP000243688">
    <property type="component" value="Unassembled WGS sequence"/>
</dbReference>
<evidence type="ECO:0000313" key="8">
    <source>
        <dbReference type="Proteomes" id="UP000243688"/>
    </source>
</evidence>
<sequence length="169" mass="19027">MAQGIKREQIENGRAAYAYDAVVGFVNDPKNEKELHNYRSYMLKLSAMIQTNGLAQAMAFYYSKGGTYRKIYEQIQKWMESLFGPWEEETERLEAAPGGRRDDRPSGKNSGRDAKDDDGWIRHLLKCDSREYRMMTVETLALVQWMARIAAGKIKSASDGDGAKGASGS</sequence>
<dbReference type="Gene3D" id="1.10.520.30">
    <property type="entry name" value="AF1862-like domain"/>
    <property type="match status" value="1"/>
</dbReference>
<dbReference type="GO" id="GO:0051607">
    <property type="term" value="P:defense response to virus"/>
    <property type="evidence" value="ECO:0007669"/>
    <property type="project" value="UniProtKB-KW"/>
</dbReference>
<gene>
    <name evidence="7" type="ORF">BLM47_06690</name>
</gene>
<protein>
    <recommendedName>
        <fullName evidence="5">CRISPR type III-B/RAMP module-associated protein Cmr5</fullName>
    </recommendedName>
</protein>
<evidence type="ECO:0000256" key="5">
    <source>
        <dbReference type="ARBA" id="ARBA00030001"/>
    </source>
</evidence>
<comment type="caution">
    <text evidence="7">The sequence shown here is derived from an EMBL/GenBank/DDBJ whole genome shotgun (WGS) entry which is preliminary data.</text>
</comment>
<dbReference type="InterPro" id="IPR023101">
    <property type="entry name" value="AF1862-like_dom_sf"/>
</dbReference>
<evidence type="ECO:0000256" key="2">
    <source>
        <dbReference type="ARBA" id="ARBA00006161"/>
    </source>
</evidence>
<evidence type="ECO:0000256" key="4">
    <source>
        <dbReference type="ARBA" id="ARBA00023118"/>
    </source>
</evidence>
<evidence type="ECO:0000256" key="3">
    <source>
        <dbReference type="ARBA" id="ARBA00022490"/>
    </source>
</evidence>
<keyword evidence="4" id="KW-0051">Antiviral defense</keyword>
<evidence type="ECO:0000256" key="6">
    <source>
        <dbReference type="SAM" id="MobiDB-lite"/>
    </source>
</evidence>
<name>A0A2A6E0P2_9BACL</name>
<evidence type="ECO:0000313" key="7">
    <source>
        <dbReference type="EMBL" id="PDO10555.1"/>
    </source>
</evidence>
<dbReference type="EMBL" id="MOXJ01000013">
    <property type="protein sequence ID" value="PDO10555.1"/>
    <property type="molecule type" value="Genomic_DNA"/>
</dbReference>
<dbReference type="AlphaFoldDB" id="A0A2A6E0P2"/>
<keyword evidence="3" id="KW-0963">Cytoplasm</keyword>
<dbReference type="Pfam" id="PF09701">
    <property type="entry name" value="Cas_Cmr5"/>
    <property type="match status" value="1"/>
</dbReference>
<reference evidence="7 8" key="1">
    <citation type="submission" date="2016-12" db="EMBL/GenBank/DDBJ databases">
        <title>Candidatus Reconcilibacillus cellulovorans genome.</title>
        <authorList>
            <person name="Kolinko S."/>
            <person name="Wu Y.-W."/>
            <person name="Tachea F."/>
            <person name="Denzel E."/>
            <person name="Hiras J."/>
            <person name="Baecker N."/>
            <person name="Chan L.J."/>
            <person name="Eichorst S.A."/>
            <person name="Frey D."/>
            <person name="Adams P.D."/>
            <person name="Pray T."/>
            <person name="Tanjore D."/>
            <person name="Petzold C.J."/>
            <person name="Gladden J.M."/>
            <person name="Simmons B.A."/>
            <person name="Singer S.W."/>
        </authorList>
    </citation>
    <scope>NUCLEOTIDE SEQUENCE [LARGE SCALE GENOMIC DNA]</scope>
    <source>
        <strain evidence="7">JTherm</strain>
    </source>
</reference>
<comment type="subcellular location">
    <subcellularLocation>
        <location evidence="1">Cytoplasm</location>
    </subcellularLocation>
</comment>
<dbReference type="SUPFAM" id="SSF158568">
    <property type="entry name" value="AF1862-like"/>
    <property type="match status" value="2"/>
</dbReference>
<feature type="compositionally biased region" description="Basic and acidic residues" evidence="6">
    <location>
        <begin position="99"/>
        <end position="115"/>
    </location>
</feature>
<dbReference type="GO" id="GO:0005737">
    <property type="term" value="C:cytoplasm"/>
    <property type="evidence" value="ECO:0007669"/>
    <property type="project" value="UniProtKB-SubCell"/>
</dbReference>
<proteinExistence type="inferred from homology"/>
<feature type="region of interest" description="Disordered" evidence="6">
    <location>
        <begin position="90"/>
        <end position="115"/>
    </location>
</feature>
<organism evidence="7 8">
    <name type="scientific">Candidatus Reconcilbacillus cellulovorans</name>
    <dbReference type="NCBI Taxonomy" id="1906605"/>
    <lineage>
        <taxon>Bacteria</taxon>
        <taxon>Bacillati</taxon>
        <taxon>Bacillota</taxon>
        <taxon>Bacilli</taxon>
        <taxon>Bacillales</taxon>
        <taxon>Paenibacillaceae</taxon>
        <taxon>Candidatus Reconcilbacillus</taxon>
    </lineage>
</organism>
<accession>A0A2A6E0P2</accession>
<dbReference type="NCBIfam" id="TIGR01881">
    <property type="entry name" value="cas_Cmr5"/>
    <property type="match status" value="1"/>
</dbReference>